<gene>
    <name evidence="2" type="ORF">UFOVP675_28</name>
    <name evidence="3" type="ORF">UFOVP747_2</name>
</gene>
<accession>A0A6J7X303</accession>
<keyword evidence="1" id="KW-0472">Membrane</keyword>
<keyword evidence="1" id="KW-1133">Transmembrane helix</keyword>
<evidence type="ECO:0000313" key="2">
    <source>
        <dbReference type="EMBL" id="CAB4157000.1"/>
    </source>
</evidence>
<reference evidence="3" key="1">
    <citation type="submission" date="2020-05" db="EMBL/GenBank/DDBJ databases">
        <authorList>
            <person name="Chiriac C."/>
            <person name="Salcher M."/>
            <person name="Ghai R."/>
            <person name="Kavagutti S V."/>
        </authorList>
    </citation>
    <scope>NUCLEOTIDE SEQUENCE</scope>
</reference>
<protein>
    <submittedName>
        <fullName evidence="3">Uncharacterized protein</fullName>
    </submittedName>
</protein>
<organism evidence="3">
    <name type="scientific">uncultured Caudovirales phage</name>
    <dbReference type="NCBI Taxonomy" id="2100421"/>
    <lineage>
        <taxon>Viruses</taxon>
        <taxon>Duplodnaviria</taxon>
        <taxon>Heunggongvirae</taxon>
        <taxon>Uroviricota</taxon>
        <taxon>Caudoviricetes</taxon>
        <taxon>Peduoviridae</taxon>
        <taxon>Maltschvirus</taxon>
        <taxon>Maltschvirus maltsch</taxon>
    </lineage>
</organism>
<name>A0A6J7X303_9CAUD</name>
<keyword evidence="1" id="KW-0812">Transmembrane</keyword>
<proteinExistence type="predicted"/>
<dbReference type="EMBL" id="LR798343">
    <property type="protein sequence ID" value="CAB5225294.1"/>
    <property type="molecule type" value="Genomic_DNA"/>
</dbReference>
<dbReference type="EMBL" id="LR796648">
    <property type="protein sequence ID" value="CAB4157000.1"/>
    <property type="molecule type" value="Genomic_DNA"/>
</dbReference>
<sequence>MGDLLMTAAVVAAILLLIGIGYALVALPAIGLLWVLGALA</sequence>
<evidence type="ECO:0000256" key="1">
    <source>
        <dbReference type="SAM" id="Phobius"/>
    </source>
</evidence>
<evidence type="ECO:0000313" key="3">
    <source>
        <dbReference type="EMBL" id="CAB5225294.1"/>
    </source>
</evidence>
<feature type="transmembrane region" description="Helical" evidence="1">
    <location>
        <begin position="6"/>
        <end position="36"/>
    </location>
</feature>